<dbReference type="InterPro" id="IPR049551">
    <property type="entry name" value="PKS_DH_C"/>
</dbReference>
<dbReference type="Pfam" id="PF00109">
    <property type="entry name" value="ketoacyl-synt"/>
    <property type="match status" value="1"/>
</dbReference>
<evidence type="ECO:0000259" key="9">
    <source>
        <dbReference type="PROSITE" id="PS50075"/>
    </source>
</evidence>
<dbReference type="PANTHER" id="PTHR43775:SF37">
    <property type="entry name" value="SI:DKEY-61P9.11"/>
    <property type="match status" value="1"/>
</dbReference>
<dbReference type="GO" id="GO:0004312">
    <property type="term" value="F:fatty acid synthase activity"/>
    <property type="evidence" value="ECO:0007669"/>
    <property type="project" value="TreeGrafter"/>
</dbReference>
<dbReference type="InterPro" id="IPR036291">
    <property type="entry name" value="NAD(P)-bd_dom_sf"/>
</dbReference>
<dbReference type="SMART" id="SM00827">
    <property type="entry name" value="PKS_AT"/>
    <property type="match status" value="1"/>
</dbReference>
<evidence type="ECO:0000256" key="5">
    <source>
        <dbReference type="ARBA" id="ARBA00023268"/>
    </source>
</evidence>
<dbReference type="InterPro" id="IPR011032">
    <property type="entry name" value="GroES-like_sf"/>
</dbReference>
<accession>A0A446CVL3</accession>
<dbReference type="Gene3D" id="3.90.180.10">
    <property type="entry name" value="Medium-chain alcohol dehydrogenases, catalytic domain"/>
    <property type="match status" value="1"/>
</dbReference>
<keyword evidence="4" id="KW-0521">NADP</keyword>
<feature type="domain" description="PKS/mFAS DH" evidence="11">
    <location>
        <begin position="893"/>
        <end position="1174"/>
    </location>
</feature>
<dbReference type="PROSITE" id="PS52004">
    <property type="entry name" value="KS3_2"/>
    <property type="match status" value="1"/>
</dbReference>
<dbReference type="OrthoDB" id="9778690at2"/>
<dbReference type="GO" id="GO:0031177">
    <property type="term" value="F:phosphopantetheine binding"/>
    <property type="evidence" value="ECO:0007669"/>
    <property type="project" value="InterPro"/>
</dbReference>
<dbReference type="GO" id="GO:0016491">
    <property type="term" value="F:oxidoreductase activity"/>
    <property type="evidence" value="ECO:0007669"/>
    <property type="project" value="InterPro"/>
</dbReference>
<keyword evidence="6 12" id="KW-0012">Acyltransferase</keyword>
<dbReference type="InterPro" id="IPR016039">
    <property type="entry name" value="Thiolase-like"/>
</dbReference>
<dbReference type="InterPro" id="IPR009081">
    <property type="entry name" value="PP-bd_ACP"/>
</dbReference>
<feature type="region of interest" description="N-terminal hotdog fold" evidence="8">
    <location>
        <begin position="893"/>
        <end position="1015"/>
    </location>
</feature>
<dbReference type="PROSITE" id="PS00606">
    <property type="entry name" value="KS3_1"/>
    <property type="match status" value="1"/>
</dbReference>
<reference evidence="12 13" key="1">
    <citation type="submission" date="2018-07" db="EMBL/GenBank/DDBJ databases">
        <authorList>
            <person name="Peeters C."/>
        </authorList>
    </citation>
    <scope>NUCLEOTIDE SEQUENCE [LARGE SCALE GENOMIC DNA]</scope>
    <source>
        <strain evidence="12 13">LMG 30378</strain>
    </source>
</reference>
<dbReference type="InterPro" id="IPR018201">
    <property type="entry name" value="Ketoacyl_synth_AS"/>
</dbReference>
<evidence type="ECO:0000259" key="10">
    <source>
        <dbReference type="PROSITE" id="PS52004"/>
    </source>
</evidence>
<dbReference type="SUPFAM" id="SSF53901">
    <property type="entry name" value="Thiolase-like"/>
    <property type="match status" value="1"/>
</dbReference>
<evidence type="ECO:0000256" key="7">
    <source>
        <dbReference type="ARBA" id="ARBA00054155"/>
    </source>
</evidence>
<dbReference type="SMART" id="SM00822">
    <property type="entry name" value="PKS_KR"/>
    <property type="match status" value="1"/>
</dbReference>
<keyword evidence="3 12" id="KW-0808">Transferase</keyword>
<dbReference type="SMART" id="SM01294">
    <property type="entry name" value="PKS_PP_betabranch"/>
    <property type="match status" value="1"/>
</dbReference>
<dbReference type="Pfam" id="PF13602">
    <property type="entry name" value="ADH_zinc_N_2"/>
    <property type="match status" value="1"/>
</dbReference>
<dbReference type="InterPro" id="IPR049552">
    <property type="entry name" value="PKS_DH_N"/>
</dbReference>
<dbReference type="SUPFAM" id="SSF52151">
    <property type="entry name" value="FabD/lysophospholipase-like"/>
    <property type="match status" value="1"/>
</dbReference>
<dbReference type="Pfam" id="PF08659">
    <property type="entry name" value="KR"/>
    <property type="match status" value="1"/>
</dbReference>
<dbReference type="Gene3D" id="3.10.129.110">
    <property type="entry name" value="Polyketide synthase dehydratase"/>
    <property type="match status" value="1"/>
</dbReference>
<dbReference type="SUPFAM" id="SSF53335">
    <property type="entry name" value="S-adenosyl-L-methionine-dependent methyltransferases"/>
    <property type="match status" value="1"/>
</dbReference>
<dbReference type="InterPro" id="IPR020841">
    <property type="entry name" value="PKS_Beta-ketoAc_synthase_dom"/>
</dbReference>
<evidence type="ECO:0000313" key="13">
    <source>
        <dbReference type="Proteomes" id="UP000289465"/>
    </source>
</evidence>
<dbReference type="InterPro" id="IPR057326">
    <property type="entry name" value="KR_dom"/>
</dbReference>
<dbReference type="Pfam" id="PF08240">
    <property type="entry name" value="ADH_N"/>
    <property type="match status" value="1"/>
</dbReference>
<feature type="domain" description="Carrier" evidence="9">
    <location>
        <begin position="2398"/>
        <end position="2475"/>
    </location>
</feature>
<keyword evidence="1" id="KW-0596">Phosphopantetheine</keyword>
<dbReference type="Gene3D" id="1.10.1200.10">
    <property type="entry name" value="ACP-like"/>
    <property type="match status" value="1"/>
</dbReference>
<dbReference type="Pfam" id="PF02801">
    <property type="entry name" value="Ketoacyl-synt_C"/>
    <property type="match status" value="1"/>
</dbReference>
<proteinExistence type="predicted"/>
<gene>
    <name evidence="12" type="primary">ppsD</name>
    <name evidence="12" type="ORF">AVE30378_04804</name>
</gene>
<dbReference type="Gene3D" id="3.30.70.3290">
    <property type="match status" value="1"/>
</dbReference>
<dbReference type="SUPFAM" id="SSF55048">
    <property type="entry name" value="Probable ACP-binding domain of malonyl-CoA ACP transacylase"/>
    <property type="match status" value="1"/>
</dbReference>
<evidence type="ECO:0000313" key="12">
    <source>
        <dbReference type="EMBL" id="SSW71908.1"/>
    </source>
</evidence>
<dbReference type="EMBL" id="UFQC01000033">
    <property type="protein sequence ID" value="SSW71908.1"/>
    <property type="molecule type" value="Genomic_DNA"/>
</dbReference>
<dbReference type="InterPro" id="IPR020843">
    <property type="entry name" value="ER"/>
</dbReference>
<feature type="active site" description="Proton acceptor; for dehydratase activity" evidence="8">
    <location>
        <position position="925"/>
    </location>
</feature>
<dbReference type="InterPro" id="IPR016036">
    <property type="entry name" value="Malonyl_transacylase_ACP-bd"/>
</dbReference>
<dbReference type="FunFam" id="3.40.50.720:FF:000209">
    <property type="entry name" value="Polyketide synthase Pks12"/>
    <property type="match status" value="1"/>
</dbReference>
<dbReference type="InterPro" id="IPR013154">
    <property type="entry name" value="ADH-like_N"/>
</dbReference>
<dbReference type="InterPro" id="IPR006162">
    <property type="entry name" value="Ppantetheine_attach_site"/>
</dbReference>
<dbReference type="SMART" id="SM00829">
    <property type="entry name" value="PKS_ER"/>
    <property type="match status" value="1"/>
</dbReference>
<dbReference type="Pfam" id="PF21089">
    <property type="entry name" value="PKS_DH_N"/>
    <property type="match status" value="1"/>
</dbReference>
<dbReference type="InterPro" id="IPR036736">
    <property type="entry name" value="ACP-like_sf"/>
</dbReference>
<dbReference type="Pfam" id="PF14765">
    <property type="entry name" value="PS-DH"/>
    <property type="match status" value="1"/>
</dbReference>
<dbReference type="SUPFAM" id="SSF51735">
    <property type="entry name" value="NAD(P)-binding Rossmann-fold domains"/>
    <property type="match status" value="3"/>
</dbReference>
<dbReference type="PROSITE" id="PS00012">
    <property type="entry name" value="PHOSPHOPANTETHEINE"/>
    <property type="match status" value="1"/>
</dbReference>
<dbReference type="FunFam" id="3.40.47.10:FF:000019">
    <property type="entry name" value="Polyketide synthase type I"/>
    <property type="match status" value="1"/>
</dbReference>
<keyword evidence="5" id="KW-0511">Multifunctional enzyme</keyword>
<dbReference type="InterPro" id="IPR016035">
    <property type="entry name" value="Acyl_Trfase/lysoPLipase"/>
</dbReference>
<dbReference type="InterPro" id="IPR014031">
    <property type="entry name" value="Ketoacyl_synth_C"/>
</dbReference>
<comment type="function">
    <text evidence="7">Involved in production of the polyketide antibiotic thailandamide.</text>
</comment>
<dbReference type="Pfam" id="PF16197">
    <property type="entry name" value="KAsynt_C_assoc"/>
    <property type="match status" value="1"/>
</dbReference>
<sequence length="2527" mass="267268">MAKRVALIGLSFRFPSTDTARYWPDLLQGRDLVTEIAPDRWAPAAYHHPLREHPGTSYSRAAGSLGDVSGFDAEFFGISPREASLMDPQQRLLLELAWETLENAGVKPSGLRGSDCGVYIGVASADYAHRVSGDLGVVDASFATGNASSIAANRISYVYDLRGPSVVMDTACSSSMVAFHHACRAIESGEISQALAGGISLHLHPYGFLVFSKASMLSRQGRCNVFDAAGDGYVRSEGGGLFLLKDLDRAVADGDPILAVVAGSAINTDGRKAGLTVPSADAQAELLRQAYARAGIGPDEIDYLEAHGTGTPVGDPIETRAIGEALGRRRSPDRPLPIGSVKSNMGHLEAASGVAGLVKAVYSLRHRCVPATIGIRELNPAIRAQEWNLDIVTRTQPLPAAGRLVIGVNSFGFGGSNAHVILRSPDDAPAAAAGADAPDAPADFPLIVSGRSPQALRAAARDMAEHFAGLDREARYDAAFHAARRRDWHAHRALVACRADGEDAAQTLRRFAEGDAGAAVHTAEQLADARGPVFVYSGNGSQWTGMGRRLLDDEDFRAAVDEVDALFAPLAGYLLADELAGSLDAARYARTEFAQPALFALQVGVTRMLARRGVEPAAVMGHSVGEVAAAWACGALSLSDAVQVIHHRSRLQGTTQGSGQMTAVGIDGASAQALLAELGLAASLFVAGYNSSRGATVAGDKAALSRLEAALHARGVASKRLDLDYAFHSPAMDGLQAELAASLDALRPGPARCPFHSTVDGADLAGERLDAGYWWRNIRQPVRFEQAASRAVGQGCNLFIEIGPHAVLRGYVNDALKCAERAGRVLITATRGEDDPGKIRAAASQALLAGADVRWDRLFPRPGRFHALPAYPWQRERHWHPETPESLGQLQRHHVHPLLGYRLAQHEAAWENQLDTHVHPALADHVVGDAVVFPGAGFAELALAAALQRHPAAHAELENLEIHAPLLLAPSPSKLLRTAIEPDDGRVRIHARELGSGDAWTLHASARLLSEPSDSRLRSPLPAPPDRAPDFLAADHEALTRAVGLNYGSAYRLIEQGWRLDADTVLAVLRPDDGGGETEASHLAPARLDSAFQLAAHLLKDEAAAGLGLAFVPVRIGRLSLCAGSPAPRYAQLRLRRRSVHALTVDISLYADGGEPVAALFEVSLRSVRLLKAAGDRLGFVEEAMTPRPRAGAASGVPLPGLRQALSDALERAAEDPCYARYAEEAEPLLDALCERYGIEALRALANAEGRLDDAALAGHRARAPALAPFLDMLLQRAEGAGLATRAGAGWALAPELAGEPAAADIWNTLAREYPEHFGPALAAGRIGLRLPAMLQGLHAPEDAAASQFTHRDLARHLLAAPARQKLAQALGGIFAAAQDALPPGRRLRLLEVGAHAPWFGADCCAALDFRRADYRYAAADEDGREAAAARLADHPDASVSLVGLADQDAGAADAAVDLAIVQCNFDNLAGTRAALHEARARLAPGAALILVAHHPARWADFVFGARPSWWIDAVDGGKLSMQQTPAFWRQELQALGCACEPALELAPGAMAGAYVLCARAGELPEAAPADPQLPAAAERWLLLADASGPGATLAGELTQALRASGREATHLPLEAGTSADSLPALALSDTYEHVVHAAGLYAGDDGAPARRCALAAAALRACERHGRPATLWLLTAGAHPPAGTPAGGLSNLAGAALAGYGRSLMNESSSVAVRLLDLPAAAAAAPLEAVMNELRDPDTEQEIALAQDGARYALRLRVAPRPRPVPDRAPDLRVRKLGFELPGQLRNLRWESHERRAPADDEVEVRVHATGLNFRDVMYALGLLADEALENGYAGPTLGLEFAGTVVRCGAAVEGCAPGDAVMGFGPASFGDYITTGTTAVAAIPEGVSFEAAATIPSTFFTVYYALHHLARLAPGEKVLIHGAAGGVGIAAIQYAQWRGAEIHATAGTEEKRDFLRLMGVSHVYDSRTLAYAEDILARTGGRGVDVVLNSLAGEAVRRNLDVLAPFGRFLELGKRDFYENTRIGLRPFRNNISYFGIDADQLLAGRPELARQLYGEMMALFNEGALRPLPQRVFEARDIVDAFRYMQQSRQIGKVVVTYRRGLPEAAADGPRPALAFGPDGSYLVTGGLSGFGLRAAQWLADKGARHLVLAGRAGPASEEARQAVAALRERGVRVMAQACDVTDAGQLEALLAQVRADFPPLRGVIHAAAVIEDGLAQGADEARIARVLAPKLRGAVLLHELTRGDPLDCFVLFSSATTLFGNPGQSAYVAANAGLEALARLRRSQGLPATCPRWGAIDDAGYLARNESIKQALQHRMGGAATPAALALAALEDMLLSGAGDLGVLELDWHALARHLPGAAAPRYADLARLAGDARDEGGSPDDLLAQLAELDDAELAPRVVELLKQEVSEILRVPVDRIDPGRSLYDIGLDSLMGVELVVALEGRFGIRLPVMALSESPTLDKLSARLIQALRGDARPEGGDGISTHIERLASQHAEQVAPEDIDAIARRVRAGRAEAGQGLAQ</sequence>
<dbReference type="InterPro" id="IPR032821">
    <property type="entry name" value="PKS_assoc"/>
</dbReference>
<dbReference type="PANTHER" id="PTHR43775">
    <property type="entry name" value="FATTY ACID SYNTHASE"/>
    <property type="match status" value="1"/>
</dbReference>
<dbReference type="InterPro" id="IPR013968">
    <property type="entry name" value="PKS_KR"/>
</dbReference>
<dbReference type="InterPro" id="IPR001227">
    <property type="entry name" value="Ac_transferase_dom_sf"/>
</dbReference>
<evidence type="ECO:0000256" key="6">
    <source>
        <dbReference type="ARBA" id="ARBA00023315"/>
    </source>
</evidence>
<dbReference type="Proteomes" id="UP000289465">
    <property type="component" value="Unassembled WGS sequence"/>
</dbReference>
<evidence type="ECO:0000256" key="1">
    <source>
        <dbReference type="ARBA" id="ARBA00022450"/>
    </source>
</evidence>
<dbReference type="SUPFAM" id="SSF50129">
    <property type="entry name" value="GroES-like"/>
    <property type="match status" value="1"/>
</dbReference>
<dbReference type="InterPro" id="IPR014043">
    <property type="entry name" value="Acyl_transferase_dom"/>
</dbReference>
<dbReference type="CDD" id="cd05195">
    <property type="entry name" value="enoyl_red"/>
    <property type="match status" value="1"/>
</dbReference>
<dbReference type="EC" id="2.3.1.41" evidence="12"/>
<dbReference type="InterPro" id="IPR014030">
    <property type="entry name" value="Ketoacyl_synth_N"/>
</dbReference>
<dbReference type="Pfam" id="PF00550">
    <property type="entry name" value="PP-binding"/>
    <property type="match status" value="1"/>
</dbReference>
<dbReference type="InterPro" id="IPR049900">
    <property type="entry name" value="PKS_mFAS_DH"/>
</dbReference>
<dbReference type="InterPro" id="IPR020807">
    <property type="entry name" value="PKS_DH"/>
</dbReference>
<dbReference type="GO" id="GO:0004315">
    <property type="term" value="F:3-oxoacyl-[acyl-carrier-protein] synthase activity"/>
    <property type="evidence" value="ECO:0007669"/>
    <property type="project" value="UniProtKB-EC"/>
</dbReference>
<dbReference type="PROSITE" id="PS50075">
    <property type="entry name" value="CARRIER"/>
    <property type="match status" value="1"/>
</dbReference>
<dbReference type="InterPro" id="IPR050091">
    <property type="entry name" value="PKS_NRPS_Biosynth_Enz"/>
</dbReference>
<dbReference type="InterPro" id="IPR029063">
    <property type="entry name" value="SAM-dependent_MTases_sf"/>
</dbReference>
<dbReference type="CDD" id="cd00833">
    <property type="entry name" value="PKS"/>
    <property type="match status" value="1"/>
</dbReference>
<evidence type="ECO:0000259" key="11">
    <source>
        <dbReference type="PROSITE" id="PS52019"/>
    </source>
</evidence>
<dbReference type="PROSITE" id="PS52019">
    <property type="entry name" value="PKS_MFAS_DH"/>
    <property type="match status" value="1"/>
</dbReference>
<evidence type="ECO:0000256" key="8">
    <source>
        <dbReference type="PROSITE-ProRule" id="PRU01363"/>
    </source>
</evidence>
<feature type="domain" description="Ketosynthase family 3 (KS3)" evidence="10">
    <location>
        <begin position="2"/>
        <end position="424"/>
    </location>
</feature>
<feature type="active site" description="Proton donor; for dehydratase activity" evidence="8">
    <location>
        <position position="1089"/>
    </location>
</feature>
<evidence type="ECO:0000256" key="4">
    <source>
        <dbReference type="ARBA" id="ARBA00022857"/>
    </source>
</evidence>
<dbReference type="Pfam" id="PF00698">
    <property type="entry name" value="Acyl_transf_1"/>
    <property type="match status" value="1"/>
</dbReference>
<protein>
    <submittedName>
        <fullName evidence="12">Phthiocerol synthesis polyketide synthase type I PpsD</fullName>
        <ecNumber evidence="12">2.3.1.41</ecNumber>
    </submittedName>
</protein>
<dbReference type="Gene3D" id="3.40.366.10">
    <property type="entry name" value="Malonyl-Coenzyme A Acyl Carrier Protein, domain 2"/>
    <property type="match status" value="1"/>
</dbReference>
<dbReference type="Gene3D" id="3.40.47.10">
    <property type="match status" value="1"/>
</dbReference>
<dbReference type="SMART" id="SM00823">
    <property type="entry name" value="PKS_PP"/>
    <property type="match status" value="1"/>
</dbReference>
<evidence type="ECO:0000256" key="3">
    <source>
        <dbReference type="ARBA" id="ARBA00022679"/>
    </source>
</evidence>
<dbReference type="Gene3D" id="3.40.50.150">
    <property type="entry name" value="Vaccinia Virus protein VP39"/>
    <property type="match status" value="1"/>
</dbReference>
<keyword evidence="2" id="KW-0597">Phosphoprotein</keyword>
<evidence type="ECO:0000256" key="2">
    <source>
        <dbReference type="ARBA" id="ARBA00022553"/>
    </source>
</evidence>
<organism evidence="12 13">
    <name type="scientific">Achromobacter veterisilvae</name>
    <dbReference type="NCBI Taxonomy" id="2069367"/>
    <lineage>
        <taxon>Bacteria</taxon>
        <taxon>Pseudomonadati</taxon>
        <taxon>Pseudomonadota</taxon>
        <taxon>Betaproteobacteria</taxon>
        <taxon>Burkholderiales</taxon>
        <taxon>Alcaligenaceae</taxon>
        <taxon>Achromobacter</taxon>
    </lineage>
</organism>
<dbReference type="GO" id="GO:0006633">
    <property type="term" value="P:fatty acid biosynthetic process"/>
    <property type="evidence" value="ECO:0007669"/>
    <property type="project" value="InterPro"/>
</dbReference>
<name>A0A446CVL3_9BURK</name>
<dbReference type="InterPro" id="IPR020806">
    <property type="entry name" value="PKS_PP-bd"/>
</dbReference>
<dbReference type="SUPFAM" id="SSF47336">
    <property type="entry name" value="ACP-like"/>
    <property type="match status" value="1"/>
</dbReference>
<dbReference type="Gene3D" id="3.40.50.720">
    <property type="entry name" value="NAD(P)-binding Rossmann-like Domain"/>
    <property type="match status" value="3"/>
</dbReference>
<dbReference type="SMART" id="SM00826">
    <property type="entry name" value="PKS_DH"/>
    <property type="match status" value="1"/>
</dbReference>
<dbReference type="SMART" id="SM00825">
    <property type="entry name" value="PKS_KS"/>
    <property type="match status" value="1"/>
</dbReference>
<dbReference type="RefSeq" id="WP_129244430.1">
    <property type="nucleotide sequence ID" value="NZ_UFQC01000033.1"/>
</dbReference>
<dbReference type="InterPro" id="IPR042104">
    <property type="entry name" value="PKS_dehydratase_sf"/>
</dbReference>
<feature type="region of interest" description="C-terminal hotdog fold" evidence="8">
    <location>
        <begin position="1028"/>
        <end position="1174"/>
    </location>
</feature>